<dbReference type="Proteomes" id="UP000654604">
    <property type="component" value="Unassembled WGS sequence"/>
</dbReference>
<organism evidence="1 2">
    <name type="scientific">Cyanobacterium stanieri LEGE 03274</name>
    <dbReference type="NCBI Taxonomy" id="1828756"/>
    <lineage>
        <taxon>Bacteria</taxon>
        <taxon>Bacillati</taxon>
        <taxon>Cyanobacteriota</taxon>
        <taxon>Cyanophyceae</taxon>
        <taxon>Oscillatoriophycideae</taxon>
        <taxon>Chroococcales</taxon>
        <taxon>Geminocystaceae</taxon>
        <taxon>Cyanobacterium</taxon>
    </lineage>
</organism>
<dbReference type="PANTHER" id="PTHR42110">
    <property type="entry name" value="L-ASPARAGINASE, PUTATIVE (AFU_ORTHOLOGUE AFUA_3G11890)-RELATED"/>
    <property type="match status" value="1"/>
</dbReference>
<sequence length="317" mass="34719">MSRLKRSPYPPLEVHLLREGIPESVHQVEVTVADDKGRTLCAAGNPETVAFTRSALKPFQALAVSSTGVLERFELNDQDLAIMCASHKGTIEQARQVFNILWKADIDPNALKCPIPEGKDSPLQHNCSGKHAGMLAACQQRNWSLENYFHRSNPIQGLVLKKISELLSMPPDELMAARDDCGVPTYALPLSQIATLYAKLACGSNIDLERILRAMTHNPQMIAGEGAFDTEFMTLTEGALVSKSGAEGLQCIGNISQDMGLAIKVLDGARRAKYAAAIHVCKQMGWISPDVADRLGDKFLKIDEYRRLEVAGECTFV</sequence>
<gene>
    <name evidence="1" type="ORF">IQ215_08010</name>
</gene>
<dbReference type="Pfam" id="PF06089">
    <property type="entry name" value="Asparaginase_II"/>
    <property type="match status" value="1"/>
</dbReference>
<accession>A0ABR9V416</accession>
<comment type="caution">
    <text evidence="1">The sequence shown here is derived from an EMBL/GenBank/DDBJ whole genome shotgun (WGS) entry which is preliminary data.</text>
</comment>
<dbReference type="PANTHER" id="PTHR42110:SF1">
    <property type="entry name" value="L-ASPARAGINASE, PUTATIVE (AFU_ORTHOLOGUE AFUA_3G11890)-RELATED"/>
    <property type="match status" value="1"/>
</dbReference>
<evidence type="ECO:0000313" key="1">
    <source>
        <dbReference type="EMBL" id="MBE9222641.1"/>
    </source>
</evidence>
<dbReference type="EMBL" id="JADEWC010000015">
    <property type="protein sequence ID" value="MBE9222641.1"/>
    <property type="molecule type" value="Genomic_DNA"/>
</dbReference>
<evidence type="ECO:0000313" key="2">
    <source>
        <dbReference type="Proteomes" id="UP000654604"/>
    </source>
</evidence>
<dbReference type="InterPro" id="IPR010349">
    <property type="entry name" value="Asparaginase_II"/>
</dbReference>
<reference evidence="1 2" key="1">
    <citation type="submission" date="2020-10" db="EMBL/GenBank/DDBJ databases">
        <authorList>
            <person name="Castelo-Branco R."/>
            <person name="Eusebio N."/>
            <person name="Adriana R."/>
            <person name="Vieira A."/>
            <person name="Brugerolle De Fraissinette N."/>
            <person name="Rezende De Castro R."/>
            <person name="Schneider M.P."/>
            <person name="Vasconcelos V."/>
            <person name="Leao P.N."/>
        </authorList>
    </citation>
    <scope>NUCLEOTIDE SEQUENCE [LARGE SCALE GENOMIC DNA]</scope>
    <source>
        <strain evidence="1 2">LEGE 03274</strain>
    </source>
</reference>
<dbReference type="RefSeq" id="WP_193800797.1">
    <property type="nucleotide sequence ID" value="NZ_JADEWC010000015.1"/>
</dbReference>
<protein>
    <submittedName>
        <fullName evidence="1">Asparaginase</fullName>
    </submittedName>
</protein>
<proteinExistence type="predicted"/>
<name>A0ABR9V416_9CHRO</name>
<keyword evidence="2" id="KW-1185">Reference proteome</keyword>